<evidence type="ECO:0000313" key="1">
    <source>
        <dbReference type="EMBL" id="CAB4139831.1"/>
    </source>
</evidence>
<reference evidence="1" key="1">
    <citation type="submission" date="2020-04" db="EMBL/GenBank/DDBJ databases">
        <authorList>
            <person name="Chiriac C."/>
            <person name="Salcher M."/>
            <person name="Ghai R."/>
            <person name="Kavagutti S V."/>
        </authorList>
    </citation>
    <scope>NUCLEOTIDE SEQUENCE</scope>
</reference>
<accession>A0A6J5M0Q0</accession>
<organism evidence="1">
    <name type="scientific">uncultured Caudovirales phage</name>
    <dbReference type="NCBI Taxonomy" id="2100421"/>
    <lineage>
        <taxon>Viruses</taxon>
        <taxon>Duplodnaviria</taxon>
        <taxon>Heunggongvirae</taxon>
        <taxon>Uroviricota</taxon>
        <taxon>Caudoviricetes</taxon>
        <taxon>Peduoviridae</taxon>
        <taxon>Maltschvirus</taxon>
        <taxon>Maltschvirus maltsch</taxon>
    </lineage>
</organism>
<proteinExistence type="predicted"/>
<dbReference type="EMBL" id="LR796367">
    <property type="protein sequence ID" value="CAB4139831.1"/>
    <property type="molecule type" value="Genomic_DNA"/>
</dbReference>
<name>A0A6J5M0Q0_9CAUD</name>
<gene>
    <name evidence="1" type="ORF">UFOVP353_50</name>
</gene>
<protein>
    <submittedName>
        <fullName evidence="1">Uncharacterized protein</fullName>
    </submittedName>
</protein>
<sequence length="87" mass="10245">MTLTVLDFDRFCLSRAEAHEAMDRLYDKFEDGMAFLVIAAHDHRGFYDGDIFLEESFPIRMDMIPVIVEKILEETIIEYFMEDVSDN</sequence>